<dbReference type="OrthoDB" id="16464at2759"/>
<dbReference type="InterPro" id="IPR036291">
    <property type="entry name" value="NAD(P)-bd_dom_sf"/>
</dbReference>
<dbReference type="InterPro" id="IPR001509">
    <property type="entry name" value="Epimerase_deHydtase"/>
</dbReference>
<name>A0A319ECS5_ASPSB</name>
<dbReference type="PANTHER" id="PTHR10491">
    <property type="entry name" value="DTDP-4-DEHYDRORHAMNOSE REDUCTASE"/>
    <property type="match status" value="1"/>
</dbReference>
<reference evidence="2 3" key="1">
    <citation type="submission" date="2018-02" db="EMBL/GenBank/DDBJ databases">
        <title>The genomes of Aspergillus section Nigri reveals drivers in fungal speciation.</title>
        <authorList>
            <consortium name="DOE Joint Genome Institute"/>
            <person name="Vesth T.C."/>
            <person name="Nybo J."/>
            <person name="Theobald S."/>
            <person name="Brandl J."/>
            <person name="Frisvad J.C."/>
            <person name="Nielsen K.F."/>
            <person name="Lyhne E.K."/>
            <person name="Kogle M.E."/>
            <person name="Kuo A."/>
            <person name="Riley R."/>
            <person name="Clum A."/>
            <person name="Nolan M."/>
            <person name="Lipzen A."/>
            <person name="Salamov A."/>
            <person name="Henrissat B."/>
            <person name="Wiebenga A."/>
            <person name="De vries R.P."/>
            <person name="Grigoriev I.V."/>
            <person name="Mortensen U.H."/>
            <person name="Andersen M.R."/>
            <person name="Baker S.E."/>
        </authorList>
    </citation>
    <scope>NUCLEOTIDE SEQUENCE [LARGE SCALE GENOMIC DNA]</scope>
    <source>
        <strain evidence="2 3">CBS 121057</strain>
    </source>
</reference>
<dbReference type="Proteomes" id="UP000248423">
    <property type="component" value="Unassembled WGS sequence"/>
</dbReference>
<organism evidence="2 3">
    <name type="scientific">Aspergillus sclerotiicarbonarius (strain CBS 121057 / IBT 28362)</name>
    <dbReference type="NCBI Taxonomy" id="1448318"/>
    <lineage>
        <taxon>Eukaryota</taxon>
        <taxon>Fungi</taxon>
        <taxon>Dikarya</taxon>
        <taxon>Ascomycota</taxon>
        <taxon>Pezizomycotina</taxon>
        <taxon>Eurotiomycetes</taxon>
        <taxon>Eurotiomycetidae</taxon>
        <taxon>Eurotiales</taxon>
        <taxon>Aspergillaceae</taxon>
        <taxon>Aspergillus</taxon>
        <taxon>Aspergillus subgen. Circumdati</taxon>
    </lineage>
</organism>
<dbReference type="GO" id="GO:0048269">
    <property type="term" value="C:methionine adenosyltransferase complex"/>
    <property type="evidence" value="ECO:0007669"/>
    <property type="project" value="TreeGrafter"/>
</dbReference>
<feature type="domain" description="NAD-dependent epimerase/dehydratase" evidence="1">
    <location>
        <begin position="50"/>
        <end position="179"/>
    </location>
</feature>
<dbReference type="PANTHER" id="PTHR10491:SF4">
    <property type="entry name" value="METHIONINE ADENOSYLTRANSFERASE 2 SUBUNIT BETA"/>
    <property type="match status" value="1"/>
</dbReference>
<dbReference type="EMBL" id="KZ826338">
    <property type="protein sequence ID" value="PYI07962.1"/>
    <property type="molecule type" value="Genomic_DNA"/>
</dbReference>
<keyword evidence="3" id="KW-1185">Reference proteome</keyword>
<dbReference type="Gene3D" id="3.40.50.720">
    <property type="entry name" value="NAD(P)-binding Rossmann-like Domain"/>
    <property type="match status" value="1"/>
</dbReference>
<sequence>MPSERALNFLIFGKYSLQYIHHEISLTFPGNGWISGQMQEILRSTGHQHTVSYVRIENREAVLSEITRVEPTHVINTAGARGNPNMDWCETHKQETIRSNIIGAANLADCCFLKGLHLTHFGSGCIYDYDKSHPWGGPGYTEEDEPNFTKSFYSYTKVTSEKILRHYPNVLILRVRNPIAADLHPKNMIVKLSQYEKIVNVPNSGSILPSLLPGALLLAENNETGVYNFANPGTFTHNEIMELLKKHVWPSLSWSNFSEEQRKILQAPRSNLKMDVTKLEKKLHQYGYDLPSSHEAMEEAFKKVKQLQEARG</sequence>
<dbReference type="VEuPathDB" id="FungiDB:BO78DRAFT_442485"/>
<dbReference type="Pfam" id="PF01370">
    <property type="entry name" value="Epimerase"/>
    <property type="match status" value="1"/>
</dbReference>
<dbReference type="GO" id="GO:0048270">
    <property type="term" value="F:methionine adenosyltransferase regulator activity"/>
    <property type="evidence" value="ECO:0007669"/>
    <property type="project" value="TreeGrafter"/>
</dbReference>
<evidence type="ECO:0000313" key="2">
    <source>
        <dbReference type="EMBL" id="PYI07962.1"/>
    </source>
</evidence>
<proteinExistence type="predicted"/>
<accession>A0A319ECS5</accession>
<evidence type="ECO:0000313" key="3">
    <source>
        <dbReference type="Proteomes" id="UP000248423"/>
    </source>
</evidence>
<dbReference type="STRING" id="1448318.A0A319ECS5"/>
<protein>
    <submittedName>
        <fullName evidence="2">NAD(P)-binding protein</fullName>
    </submittedName>
</protein>
<dbReference type="InterPro" id="IPR005913">
    <property type="entry name" value="dTDP_dehydrorham_reduct"/>
</dbReference>
<dbReference type="GO" id="GO:0006556">
    <property type="term" value="P:S-adenosylmethionine biosynthetic process"/>
    <property type="evidence" value="ECO:0007669"/>
    <property type="project" value="TreeGrafter"/>
</dbReference>
<dbReference type="SUPFAM" id="SSF51735">
    <property type="entry name" value="NAD(P)-binding Rossmann-fold domains"/>
    <property type="match status" value="1"/>
</dbReference>
<gene>
    <name evidence="2" type="ORF">BO78DRAFT_442485</name>
</gene>
<evidence type="ECO:0000259" key="1">
    <source>
        <dbReference type="Pfam" id="PF01370"/>
    </source>
</evidence>
<dbReference type="AlphaFoldDB" id="A0A319ECS5"/>